<gene>
    <name evidence="3" type="ORF">CLV92_12016</name>
</gene>
<proteinExistence type="predicted"/>
<feature type="region of interest" description="Disordered" evidence="1">
    <location>
        <begin position="28"/>
        <end position="57"/>
    </location>
</feature>
<evidence type="ECO:0000259" key="2">
    <source>
        <dbReference type="Pfam" id="PF18495"/>
    </source>
</evidence>
<reference evidence="3 4" key="1">
    <citation type="submission" date="2018-02" db="EMBL/GenBank/DDBJ databases">
        <title>Genomic Encyclopedia of Archaeal and Bacterial Type Strains, Phase II (KMG-II): from individual species to whole genera.</title>
        <authorList>
            <person name="Goeker M."/>
        </authorList>
    </citation>
    <scope>NUCLEOTIDE SEQUENCE [LARGE SCALE GENOMIC DNA]</scope>
    <source>
        <strain evidence="3 4">DSM 22857</strain>
    </source>
</reference>
<feature type="compositionally biased region" description="Basic and acidic residues" evidence="1">
    <location>
        <begin position="28"/>
        <end position="37"/>
    </location>
</feature>
<sequence>MALREVQWITDTLEVAVTVPPRAISAAEQERRRRQVETVRASTELEGGRSDDEARAEQDRWVRGEIDVDELVRRARAQCGLT</sequence>
<dbReference type="Proteomes" id="UP000239485">
    <property type="component" value="Unassembled WGS sequence"/>
</dbReference>
<keyword evidence="4" id="KW-1185">Reference proteome</keyword>
<dbReference type="CDD" id="cd11586">
    <property type="entry name" value="VbhA_like"/>
    <property type="match status" value="1"/>
</dbReference>
<evidence type="ECO:0000313" key="4">
    <source>
        <dbReference type="Proteomes" id="UP000239485"/>
    </source>
</evidence>
<feature type="compositionally biased region" description="Basic and acidic residues" evidence="1">
    <location>
        <begin position="46"/>
        <end position="57"/>
    </location>
</feature>
<name>A0A2S6ICH7_9ACTN</name>
<dbReference type="InterPro" id="IPR041535">
    <property type="entry name" value="VbhA"/>
</dbReference>
<evidence type="ECO:0000256" key="1">
    <source>
        <dbReference type="SAM" id="MobiDB-lite"/>
    </source>
</evidence>
<dbReference type="EMBL" id="PTJD01000020">
    <property type="protein sequence ID" value="PPK91897.1"/>
    <property type="molecule type" value="Genomic_DNA"/>
</dbReference>
<dbReference type="AlphaFoldDB" id="A0A2S6ICH7"/>
<dbReference type="OrthoDB" id="3838015at2"/>
<evidence type="ECO:0000313" key="3">
    <source>
        <dbReference type="EMBL" id="PPK91897.1"/>
    </source>
</evidence>
<dbReference type="InterPro" id="IPR033788">
    <property type="entry name" value="VbhA-like"/>
</dbReference>
<dbReference type="Gene3D" id="1.10.8.1050">
    <property type="entry name" value="Antitoxin VbhA-like"/>
    <property type="match status" value="1"/>
</dbReference>
<accession>A0A2S6ICH7</accession>
<protein>
    <recommendedName>
        <fullName evidence="2">Antitoxin VbhA domain-containing protein</fullName>
    </recommendedName>
</protein>
<comment type="caution">
    <text evidence="3">The sequence shown here is derived from an EMBL/GenBank/DDBJ whole genome shotgun (WGS) entry which is preliminary data.</text>
</comment>
<dbReference type="Pfam" id="PF18495">
    <property type="entry name" value="VbhA"/>
    <property type="match status" value="1"/>
</dbReference>
<feature type="domain" description="Antitoxin VbhA" evidence="2">
    <location>
        <begin position="32"/>
        <end position="77"/>
    </location>
</feature>
<dbReference type="InterPro" id="IPR043038">
    <property type="entry name" value="VbhA_sf"/>
</dbReference>
<organism evidence="3 4">
    <name type="scientific">Kineococcus xinjiangensis</name>
    <dbReference type="NCBI Taxonomy" id="512762"/>
    <lineage>
        <taxon>Bacteria</taxon>
        <taxon>Bacillati</taxon>
        <taxon>Actinomycetota</taxon>
        <taxon>Actinomycetes</taxon>
        <taxon>Kineosporiales</taxon>
        <taxon>Kineosporiaceae</taxon>
        <taxon>Kineococcus</taxon>
    </lineage>
</organism>